<evidence type="ECO:0000256" key="5">
    <source>
        <dbReference type="ARBA" id="ARBA00022989"/>
    </source>
</evidence>
<evidence type="ECO:0000256" key="1">
    <source>
        <dbReference type="ARBA" id="ARBA00004651"/>
    </source>
</evidence>
<feature type="transmembrane region" description="Helical" evidence="7">
    <location>
        <begin position="388"/>
        <end position="407"/>
    </location>
</feature>
<dbReference type="PANTHER" id="PTHR23513">
    <property type="entry name" value="INTEGRAL MEMBRANE EFFLUX PROTEIN-RELATED"/>
    <property type="match status" value="1"/>
</dbReference>
<dbReference type="InterPro" id="IPR020846">
    <property type="entry name" value="MFS_dom"/>
</dbReference>
<dbReference type="Gene3D" id="1.20.1250.20">
    <property type="entry name" value="MFS general substrate transporter like domains"/>
    <property type="match status" value="1"/>
</dbReference>
<dbReference type="GO" id="GO:0022857">
    <property type="term" value="F:transmembrane transporter activity"/>
    <property type="evidence" value="ECO:0007669"/>
    <property type="project" value="InterPro"/>
</dbReference>
<keyword evidence="6 7" id="KW-0472">Membrane</keyword>
<dbReference type="InterPro" id="IPR036259">
    <property type="entry name" value="MFS_trans_sf"/>
</dbReference>
<feature type="domain" description="Major facilitator superfamily (MFS) profile" evidence="8">
    <location>
        <begin position="27"/>
        <end position="412"/>
    </location>
</feature>
<evidence type="ECO:0000256" key="3">
    <source>
        <dbReference type="ARBA" id="ARBA00022475"/>
    </source>
</evidence>
<proteinExistence type="predicted"/>
<sequence length="538" mass="55888">MAAAMPPDPQGAGAPAANAWSPLRHRVFRWLWLAAIASNIGTWMHEVGAGWLMTTLSPSPLLVSLVQAAGAAPMFALALPAGALSDIVDRRRFLIGVQVWMAVVAAALAAATYLGLMTPVLLLVLTAALGAGAALMAPAWAALTPELVPKPELQAAVALSSVGINVARAVGPALAGLIVSTVGPWATFALNAVSFAGVIGVLAGWRRAEVVQTLPSERFFGALRAGWRYARSAPALHAVLARALAFFVFASAGLGLLPLLVRRLPDGGASVYGALLACVGLGAVGGAFVLPRLRERASADRLIAVASALYAGVLVALALLPSVWLLVPVMLASGAAWIAVLSSFQVAAQSVAPPWVRARALAVYMLAFNGAMAAGAATWGVVATQASPTVALLAAAAGLALGIPLTARFRLACAGAEDLSPSLHWPAPLASTEIEHDRGPVLVTVEYTIAPAQAGAFVAAMQAVARMRRRNGAVSWGLFQDTDVPTRWIEFFVDESWVEHLRHHGRVTRSDAVTEARVRALHSGPQRPLIRHHVGPPA</sequence>
<keyword evidence="5 7" id="KW-1133">Transmembrane helix</keyword>
<feature type="transmembrane region" description="Helical" evidence="7">
    <location>
        <begin position="239"/>
        <end position="259"/>
    </location>
</feature>
<evidence type="ECO:0000256" key="4">
    <source>
        <dbReference type="ARBA" id="ARBA00022692"/>
    </source>
</evidence>
<evidence type="ECO:0000256" key="6">
    <source>
        <dbReference type="ARBA" id="ARBA00023136"/>
    </source>
</evidence>
<comment type="subcellular location">
    <subcellularLocation>
        <location evidence="1">Cell membrane</location>
        <topology evidence="1">Multi-pass membrane protein</topology>
    </subcellularLocation>
</comment>
<keyword evidence="3" id="KW-1003">Cell membrane</keyword>
<dbReference type="CDD" id="cd06173">
    <property type="entry name" value="MFS_MefA_like"/>
    <property type="match status" value="1"/>
</dbReference>
<feature type="transmembrane region" description="Helical" evidence="7">
    <location>
        <begin position="326"/>
        <end position="348"/>
    </location>
</feature>
<feature type="transmembrane region" description="Helical" evidence="7">
    <location>
        <begin position="271"/>
        <end position="290"/>
    </location>
</feature>
<evidence type="ECO:0000256" key="7">
    <source>
        <dbReference type="SAM" id="Phobius"/>
    </source>
</evidence>
<name>A0A4R2L3C8_9GAMM</name>
<accession>A0A4R2L3C8</accession>
<evidence type="ECO:0000313" key="9">
    <source>
        <dbReference type="EMBL" id="TCO81670.1"/>
    </source>
</evidence>
<dbReference type="GO" id="GO:0005886">
    <property type="term" value="C:plasma membrane"/>
    <property type="evidence" value="ECO:0007669"/>
    <property type="project" value="UniProtKB-SubCell"/>
</dbReference>
<evidence type="ECO:0000256" key="2">
    <source>
        <dbReference type="ARBA" id="ARBA00022448"/>
    </source>
</evidence>
<dbReference type="PANTHER" id="PTHR23513:SF11">
    <property type="entry name" value="STAPHYLOFERRIN A TRANSPORTER"/>
    <property type="match status" value="1"/>
</dbReference>
<gene>
    <name evidence="9" type="ORF">EV699_10763</name>
</gene>
<feature type="transmembrane region" description="Helical" evidence="7">
    <location>
        <begin position="120"/>
        <end position="143"/>
    </location>
</feature>
<dbReference type="Pfam" id="PF05977">
    <property type="entry name" value="MFS_3"/>
    <property type="match status" value="1"/>
</dbReference>
<keyword evidence="10" id="KW-1185">Reference proteome</keyword>
<feature type="transmembrane region" description="Helical" evidence="7">
    <location>
        <begin position="30"/>
        <end position="53"/>
    </location>
</feature>
<feature type="transmembrane region" description="Helical" evidence="7">
    <location>
        <begin position="185"/>
        <end position="205"/>
    </location>
</feature>
<evidence type="ECO:0000259" key="8">
    <source>
        <dbReference type="PROSITE" id="PS50850"/>
    </source>
</evidence>
<comment type="caution">
    <text evidence="9">The sequence shown here is derived from an EMBL/GenBank/DDBJ whole genome shotgun (WGS) entry which is preliminary data.</text>
</comment>
<keyword evidence="2" id="KW-0813">Transport</keyword>
<reference evidence="9 10" key="1">
    <citation type="submission" date="2019-03" db="EMBL/GenBank/DDBJ databases">
        <title>Genomic Encyclopedia of Type Strains, Phase IV (KMG-IV): sequencing the most valuable type-strain genomes for metagenomic binning, comparative biology and taxonomic classification.</title>
        <authorList>
            <person name="Goeker M."/>
        </authorList>
    </citation>
    <scope>NUCLEOTIDE SEQUENCE [LARGE SCALE GENOMIC DNA]</scope>
    <source>
        <strain evidence="9 10">DSM 25287</strain>
    </source>
</reference>
<organism evidence="9 10">
    <name type="scientific">Plasticicumulans lactativorans</name>
    <dbReference type="NCBI Taxonomy" id="1133106"/>
    <lineage>
        <taxon>Bacteria</taxon>
        <taxon>Pseudomonadati</taxon>
        <taxon>Pseudomonadota</taxon>
        <taxon>Gammaproteobacteria</taxon>
        <taxon>Candidatus Competibacteraceae</taxon>
        <taxon>Plasticicumulans</taxon>
    </lineage>
</organism>
<dbReference type="AlphaFoldDB" id="A0A4R2L3C8"/>
<dbReference type="InterPro" id="IPR010290">
    <property type="entry name" value="TM_effector"/>
</dbReference>
<feature type="transmembrane region" description="Helical" evidence="7">
    <location>
        <begin position="360"/>
        <end position="382"/>
    </location>
</feature>
<feature type="transmembrane region" description="Helical" evidence="7">
    <location>
        <begin position="93"/>
        <end position="114"/>
    </location>
</feature>
<dbReference type="EMBL" id="SLWY01000007">
    <property type="protein sequence ID" value="TCO81670.1"/>
    <property type="molecule type" value="Genomic_DNA"/>
</dbReference>
<feature type="transmembrane region" description="Helical" evidence="7">
    <location>
        <begin position="59"/>
        <end position="81"/>
    </location>
</feature>
<dbReference type="PROSITE" id="PS50850">
    <property type="entry name" value="MFS"/>
    <property type="match status" value="1"/>
</dbReference>
<feature type="transmembrane region" description="Helical" evidence="7">
    <location>
        <begin position="302"/>
        <end position="320"/>
    </location>
</feature>
<dbReference type="SUPFAM" id="SSF103473">
    <property type="entry name" value="MFS general substrate transporter"/>
    <property type="match status" value="1"/>
</dbReference>
<keyword evidence="4 7" id="KW-0812">Transmembrane</keyword>
<protein>
    <submittedName>
        <fullName evidence="9">Putative MFS family arabinose efflux permease</fullName>
    </submittedName>
</protein>
<dbReference type="Proteomes" id="UP000295765">
    <property type="component" value="Unassembled WGS sequence"/>
</dbReference>
<evidence type="ECO:0000313" key="10">
    <source>
        <dbReference type="Proteomes" id="UP000295765"/>
    </source>
</evidence>